<evidence type="ECO:0000313" key="3">
    <source>
        <dbReference type="Proteomes" id="UP000521943"/>
    </source>
</evidence>
<dbReference type="AlphaFoldDB" id="A0A8H6M2L5"/>
<reference evidence="2 3" key="1">
    <citation type="submission" date="2020-07" db="EMBL/GenBank/DDBJ databases">
        <title>Comparative genomics of pyrophilous fungi reveals a link between fire events and developmental genes.</title>
        <authorList>
            <consortium name="DOE Joint Genome Institute"/>
            <person name="Steindorff A.S."/>
            <person name="Carver A."/>
            <person name="Calhoun S."/>
            <person name="Stillman K."/>
            <person name="Liu H."/>
            <person name="Lipzen A."/>
            <person name="Pangilinan J."/>
            <person name="Labutti K."/>
            <person name="Bruns T.D."/>
            <person name="Grigoriev I.V."/>
        </authorList>
    </citation>
    <scope>NUCLEOTIDE SEQUENCE [LARGE SCALE GENOMIC DNA]</scope>
    <source>
        <strain evidence="2 3">CBS 144469</strain>
    </source>
</reference>
<accession>A0A8H6M2L5</accession>
<keyword evidence="3" id="KW-1185">Reference proteome</keyword>
<name>A0A8H6M2L5_9AGAR</name>
<feature type="compositionally biased region" description="Basic and acidic residues" evidence="1">
    <location>
        <begin position="53"/>
        <end position="69"/>
    </location>
</feature>
<sequence>MGILSDFFSRFKPSRPPKRKTPHDGFDSDRNDSGGYPPQDRKIHVLNGASTSHLDEQNERNEERTRPDPAPRPSHPARQKIELKDADDLPDGGDARPRPQRPLPSKLPRRSSNFSTTSLILPSADHDADRSTTLNLPSKLPRRSLNFSTTSLALPPADHDADRSTIFKLRNALASSERRLATLTSQTESLQTQLSTRTFDLEHWISEASRQATKAEMLEKKLLEMNVLLEARTVELGAAQAFVTTADSVSVADVTRLVEQLNDDAFQVAADLANVVLDAKAIAPPDRLGAKEMMEVAQKAVVERWGAGTANRLRETVQDEDTVLFEALVQNAVVVFCSMIVRTLCLTSGQAEKHMRAVWDGIRKSTDLAVSKNWLALTAKHSTPKSLGVSEISADLKTLMIASSTLSASSATLDEKLSAIAAKALKVREMVNTGVLSAQVELMLPPRRAAYDAERMEDAYEEPIPVRRGEGEPSKKGRKKGEVVCATALGVSCLTLKNAAAKARPELVLKPKVLLYSTLEGDA</sequence>
<proteinExistence type="predicted"/>
<comment type="caution">
    <text evidence="2">The sequence shown here is derived from an EMBL/GenBank/DDBJ whole genome shotgun (WGS) entry which is preliminary data.</text>
</comment>
<feature type="compositionally biased region" description="Basic residues" evidence="1">
    <location>
        <begin position="12"/>
        <end position="21"/>
    </location>
</feature>
<feature type="compositionally biased region" description="Basic and acidic residues" evidence="1">
    <location>
        <begin position="22"/>
        <end position="32"/>
    </location>
</feature>
<feature type="region of interest" description="Disordered" evidence="1">
    <location>
        <begin position="1"/>
        <end position="140"/>
    </location>
</feature>
<feature type="compositionally biased region" description="Polar residues" evidence="1">
    <location>
        <begin position="110"/>
        <end position="120"/>
    </location>
</feature>
<feature type="compositionally biased region" description="Basic and acidic residues" evidence="1">
    <location>
        <begin position="79"/>
        <end position="97"/>
    </location>
</feature>
<protein>
    <submittedName>
        <fullName evidence="2">Uncharacterized protein</fullName>
    </submittedName>
</protein>
<evidence type="ECO:0000256" key="1">
    <source>
        <dbReference type="SAM" id="MobiDB-lite"/>
    </source>
</evidence>
<gene>
    <name evidence="2" type="ORF">DFP72DRAFT_905091</name>
</gene>
<dbReference type="Proteomes" id="UP000521943">
    <property type="component" value="Unassembled WGS sequence"/>
</dbReference>
<dbReference type="EMBL" id="JACGCI010000045">
    <property type="protein sequence ID" value="KAF6752165.1"/>
    <property type="molecule type" value="Genomic_DNA"/>
</dbReference>
<dbReference type="OrthoDB" id="3147752at2759"/>
<organism evidence="2 3">
    <name type="scientific">Ephemerocybe angulata</name>
    <dbReference type="NCBI Taxonomy" id="980116"/>
    <lineage>
        <taxon>Eukaryota</taxon>
        <taxon>Fungi</taxon>
        <taxon>Dikarya</taxon>
        <taxon>Basidiomycota</taxon>
        <taxon>Agaricomycotina</taxon>
        <taxon>Agaricomycetes</taxon>
        <taxon>Agaricomycetidae</taxon>
        <taxon>Agaricales</taxon>
        <taxon>Agaricineae</taxon>
        <taxon>Psathyrellaceae</taxon>
        <taxon>Ephemerocybe</taxon>
    </lineage>
</organism>
<evidence type="ECO:0000313" key="2">
    <source>
        <dbReference type="EMBL" id="KAF6752165.1"/>
    </source>
</evidence>